<reference evidence="4" key="1">
    <citation type="journal article" date="2019" name="Int. J. Syst. Evol. Microbiol.">
        <title>The Global Catalogue of Microorganisms (GCM) 10K type strain sequencing project: providing services to taxonomists for standard genome sequencing and annotation.</title>
        <authorList>
            <consortium name="The Broad Institute Genomics Platform"/>
            <consortium name="The Broad Institute Genome Sequencing Center for Infectious Disease"/>
            <person name="Wu L."/>
            <person name="Ma J."/>
        </authorList>
    </citation>
    <scope>NUCLEOTIDE SEQUENCE [LARGE SCALE GENOMIC DNA]</scope>
    <source>
        <strain evidence="4">KCTC 15012</strain>
    </source>
</reference>
<organism evidence="3 4">
    <name type="scientific">Phaeospirillum tilakii</name>
    <dbReference type="NCBI Taxonomy" id="741673"/>
    <lineage>
        <taxon>Bacteria</taxon>
        <taxon>Pseudomonadati</taxon>
        <taxon>Pseudomonadota</taxon>
        <taxon>Alphaproteobacteria</taxon>
        <taxon>Rhodospirillales</taxon>
        <taxon>Rhodospirillaceae</taxon>
        <taxon>Phaeospirillum</taxon>
    </lineage>
</organism>
<keyword evidence="4" id="KW-1185">Reference proteome</keyword>
<accession>A0ABW5C8W3</accession>
<dbReference type="Gene3D" id="3.40.50.300">
    <property type="entry name" value="P-loop containing nucleotide triphosphate hydrolases"/>
    <property type="match status" value="2"/>
</dbReference>
<dbReference type="SUPFAM" id="SSF52540">
    <property type="entry name" value="P-loop containing nucleoside triphosphate hydrolases"/>
    <property type="match status" value="1"/>
</dbReference>
<dbReference type="RefSeq" id="WP_377313874.1">
    <property type="nucleotide sequence ID" value="NZ_JBHUIY010000002.1"/>
</dbReference>
<dbReference type="PANTHER" id="PTHR41259">
    <property type="entry name" value="DOUBLE-STRAND BREAK REPAIR RAD50 ATPASE, PUTATIVE-RELATED"/>
    <property type="match status" value="1"/>
</dbReference>
<evidence type="ECO:0000256" key="1">
    <source>
        <dbReference type="SAM" id="Coils"/>
    </source>
</evidence>
<proteinExistence type="predicted"/>
<dbReference type="EMBL" id="JBHUIY010000002">
    <property type="protein sequence ID" value="MFD2232508.1"/>
    <property type="molecule type" value="Genomic_DNA"/>
</dbReference>
<dbReference type="Proteomes" id="UP001597296">
    <property type="component" value="Unassembled WGS sequence"/>
</dbReference>
<feature type="coiled-coil region" evidence="1">
    <location>
        <begin position="588"/>
        <end position="631"/>
    </location>
</feature>
<dbReference type="InterPro" id="IPR027417">
    <property type="entry name" value="P-loop_NTPase"/>
</dbReference>
<feature type="coiled-coil region" evidence="1">
    <location>
        <begin position="279"/>
        <end position="309"/>
    </location>
</feature>
<feature type="coiled-coil region" evidence="1">
    <location>
        <begin position="501"/>
        <end position="531"/>
    </location>
</feature>
<protein>
    <submittedName>
        <fullName evidence="3">AAA family ATPase</fullName>
    </submittedName>
</protein>
<feature type="domain" description="YhaN AAA" evidence="2">
    <location>
        <begin position="1"/>
        <end position="206"/>
    </location>
</feature>
<evidence type="ECO:0000313" key="4">
    <source>
        <dbReference type="Proteomes" id="UP001597296"/>
    </source>
</evidence>
<dbReference type="PANTHER" id="PTHR41259:SF1">
    <property type="entry name" value="DOUBLE-STRAND BREAK REPAIR RAD50 ATPASE, PUTATIVE-RELATED"/>
    <property type="match status" value="1"/>
</dbReference>
<keyword evidence="1" id="KW-0175">Coiled coil</keyword>
<comment type="caution">
    <text evidence="3">The sequence shown here is derived from an EMBL/GenBank/DDBJ whole genome shotgun (WGS) entry which is preliminary data.</text>
</comment>
<gene>
    <name evidence="3" type="ORF">ACFSNB_01675</name>
</gene>
<evidence type="ECO:0000259" key="2">
    <source>
        <dbReference type="Pfam" id="PF13514"/>
    </source>
</evidence>
<dbReference type="InterPro" id="IPR038734">
    <property type="entry name" value="YhaN_AAA"/>
</dbReference>
<dbReference type="Pfam" id="PF13514">
    <property type="entry name" value="AAA_27"/>
    <property type="match status" value="1"/>
</dbReference>
<name>A0ABW5C8W3_9PROT</name>
<feature type="coiled-coil region" evidence="1">
    <location>
        <begin position="933"/>
        <end position="967"/>
    </location>
</feature>
<evidence type="ECO:0000313" key="3">
    <source>
        <dbReference type="EMBL" id="MFD2232508.1"/>
    </source>
</evidence>
<sequence length="1152" mass="122549">MRLRRLDLTRYGKFTGASLDFGAAVAGAPDLHVVYGPNEAGKSTLFAAWLDLLYGIPPRSSYNFLHDYKAMQVGGVVELAGEARPFVRAKRAQNSLLDAAGQPLPDAAILAELGGIDRDSYRLMFSLDDDSLEQGGEAILAARGDLGQLLFSASSGLADLGQRLATLRETADRFHRPRARSGQLVEALADLDRLKAERAAIDTQAAAYAELVATVEREQARDADLATRRGAAQARREEIARLLRAGHLLARLGRVRADLAPLESLPEGPADPAALARDLEELRAAAIRLDAETATAEAARAELAEARATSPEDAAALALAGRCEDLAPLRARALTARQDLPERRQTLRELDLAIAGHLVRLGRAGEPDPARLALPAGLVERLRDLIEAWSGIDTACRAAAREAEEAEALCAAGPDPDDAEAAAGEAAALAALDAALRDWRGSDHAARAAGADRARAEAEAALADALAALLPWRGAADDLPALVGPDPARLQAWRHSGQAASAQIERRAAEVERLRDEAARLTARRAALAAGGGLATDGEAAALRAERDRAWAEHRARLDPATADHFAALLRQDDAAVARRFAHTAELAQLQQTELALAENRAALAQAEAALAAAREEGAEIERAAAAARAALSPLLPTDWGVPEIESWLARRERALAARQALRTAEAAAAQAHRDGARLEAALGAALQACGRPLAAGESPVLVAETVAAAAVERRQRRDEAIRRREARDLRRRAADRAEAERRAWETAWREACAGCWLGEGGVPAVATVRASLGVLADLAAACATRAALADRIVKMEQDQAAFAAGVAALAAELGLAAGDPAAAAELDRTIAARIRQAEAEATRRAELAARQETADRAAADLAARGEAHHRRAGALMAALGVASLDGVAARLEQITRRAALRLQAAELADEILDILRLPRIEDAEAACAEADPAALEQEQAGLAEEIARLEQEGREAYAARREAETALDRVGGDDRVAALEARRRTILLEIEAGARRALRLRAGALATEQALRLYRERHRGAMLARAAAALRLISRGAYADLATQPDKDGEVLVALAAEGGSKLAADLSKGTRFQLYLALRVAGYLEFARTRPAVPFVADDILETFDDFRAEETFRLFAQMAETGQVIYLTHHRHLCDIARAVCPGVRIHDL</sequence>